<proteinExistence type="predicted"/>
<evidence type="ECO:0000313" key="2">
    <source>
        <dbReference type="Proteomes" id="UP000573963"/>
    </source>
</evidence>
<evidence type="ECO:0008006" key="3">
    <source>
        <dbReference type="Google" id="ProtNLM"/>
    </source>
</evidence>
<dbReference type="EMBL" id="JABAFD010000003">
    <property type="protein sequence ID" value="NME09192.1"/>
    <property type="molecule type" value="Genomic_DNA"/>
</dbReference>
<dbReference type="SUPFAM" id="SSF53146">
    <property type="entry name" value="Nitrogenase accessory factor-like"/>
    <property type="match status" value="1"/>
</dbReference>
<evidence type="ECO:0000313" key="1">
    <source>
        <dbReference type="EMBL" id="NME09192.1"/>
    </source>
</evidence>
<dbReference type="RefSeq" id="WP_168931805.1">
    <property type="nucleotide sequence ID" value="NZ_JABAFD010000003.1"/>
</dbReference>
<organism evidence="1 2">
    <name type="scientific">Paraclostridium bifermentans</name>
    <name type="common">Clostridium bifermentans</name>
    <dbReference type="NCBI Taxonomy" id="1490"/>
    <lineage>
        <taxon>Bacteria</taxon>
        <taxon>Bacillati</taxon>
        <taxon>Bacillota</taxon>
        <taxon>Clostridia</taxon>
        <taxon>Peptostreptococcales</taxon>
        <taxon>Peptostreptococcaceae</taxon>
        <taxon>Paraclostridium</taxon>
    </lineage>
</organism>
<reference evidence="1 2" key="1">
    <citation type="submission" date="2020-04" db="EMBL/GenBank/DDBJ databases">
        <authorList>
            <person name="Hitch T.C.A."/>
            <person name="Wylensek D."/>
            <person name="Clavel T."/>
        </authorList>
    </citation>
    <scope>NUCLEOTIDE SEQUENCE [LARGE SCALE GENOMIC DNA]</scope>
    <source>
        <strain evidence="1 2">Med78_4-601-WT-2</strain>
    </source>
</reference>
<comment type="caution">
    <text evidence="1">The sequence shown here is derived from an EMBL/GenBank/DDBJ whole genome shotgun (WGS) entry which is preliminary data.</text>
</comment>
<accession>A0AA44DKD4</accession>
<sequence>MKLSVACEGKAVSGHFGHCEVFYTCEVVVGAQENFIDAIEKYINVSLKSTGFVCTRSIL</sequence>
<dbReference type="InterPro" id="IPR036105">
    <property type="entry name" value="DiNase_FeMo-co_biosyn_sf"/>
</dbReference>
<dbReference type="Proteomes" id="UP000573963">
    <property type="component" value="Unassembled WGS sequence"/>
</dbReference>
<dbReference type="AlphaFoldDB" id="A0AA44DKD4"/>
<name>A0AA44DKD4_PARBF</name>
<protein>
    <recommendedName>
        <fullName evidence="3">Dinitrogenase iron-molybdenum cofactor biosynthesis domain-containing protein</fullName>
    </recommendedName>
</protein>
<gene>
    <name evidence="1" type="ORF">HF875_06645</name>
</gene>